<evidence type="ECO:0000259" key="6">
    <source>
        <dbReference type="PROSITE" id="PS51934"/>
    </source>
</evidence>
<evidence type="ECO:0000256" key="3">
    <source>
        <dbReference type="ARBA" id="ARBA00022801"/>
    </source>
</evidence>
<dbReference type="Pfam" id="PF04970">
    <property type="entry name" value="LRAT"/>
    <property type="match status" value="1"/>
</dbReference>
<evidence type="ECO:0000256" key="1">
    <source>
        <dbReference type="ARBA" id="ARBA00007824"/>
    </source>
</evidence>
<keyword evidence="2" id="KW-0808">Transferase</keyword>
<keyword evidence="4" id="KW-0443">Lipid metabolism</keyword>
<dbReference type="Gene3D" id="3.90.1720.10">
    <property type="entry name" value="endopeptidase domain like (from Nostoc punctiforme)"/>
    <property type="match status" value="1"/>
</dbReference>
<gene>
    <name evidence="7" type="ORF">KUTeg_022049</name>
</gene>
<comment type="similarity">
    <text evidence="1">Belongs to the H-rev107 family.</text>
</comment>
<accession>A0ABQ9E5W9</accession>
<dbReference type="PANTHER" id="PTHR13943:SF77">
    <property type="entry name" value="LRAT DOMAIN-CONTAINING PROTEIN"/>
    <property type="match status" value="1"/>
</dbReference>
<dbReference type="PANTHER" id="PTHR13943">
    <property type="entry name" value="HRAS-LIKE SUPPRESSOR - RELATED"/>
    <property type="match status" value="1"/>
</dbReference>
<keyword evidence="5" id="KW-1133">Transmembrane helix</keyword>
<proteinExistence type="inferred from homology"/>
<evidence type="ECO:0000256" key="4">
    <source>
        <dbReference type="ARBA" id="ARBA00023098"/>
    </source>
</evidence>
<evidence type="ECO:0000313" key="8">
    <source>
        <dbReference type="Proteomes" id="UP001217089"/>
    </source>
</evidence>
<name>A0ABQ9E5W9_TEGGR</name>
<evidence type="ECO:0000313" key="7">
    <source>
        <dbReference type="EMBL" id="KAJ8300530.1"/>
    </source>
</evidence>
<keyword evidence="5" id="KW-0472">Membrane</keyword>
<protein>
    <recommendedName>
        <fullName evidence="6">LRAT domain-containing protein</fullName>
    </recommendedName>
</protein>
<keyword evidence="3" id="KW-0378">Hydrolase</keyword>
<dbReference type="InterPro" id="IPR007053">
    <property type="entry name" value="LRAT_dom"/>
</dbReference>
<feature type="transmembrane region" description="Helical" evidence="5">
    <location>
        <begin position="121"/>
        <end position="142"/>
    </location>
</feature>
<dbReference type="InterPro" id="IPR051496">
    <property type="entry name" value="H-rev107_PLA/AT"/>
</dbReference>
<keyword evidence="5" id="KW-0812">Transmembrane</keyword>
<keyword evidence="8" id="KW-1185">Reference proteome</keyword>
<comment type="caution">
    <text evidence="7">The sequence shown here is derived from an EMBL/GenBank/DDBJ whole genome shotgun (WGS) entry which is preliminary data.</text>
</comment>
<sequence length="154" mass="17039">MFGGLKEPNVLGNEEIVHLSGDENDGINGQVGLTHFFTISGVRFNKAKVVKENFWKVTADSKAKKNNGKDRKCTPLSPDEVVEKALSMMGEIGYNVLWNNCEHFAAFCRYGQKWSEQADKFLSWVAGITVGVAAISIGYGLTRPAKDKEKPRKS</sequence>
<feature type="domain" description="LRAT" evidence="6">
    <location>
        <begin position="1"/>
        <end position="117"/>
    </location>
</feature>
<evidence type="ECO:0000256" key="5">
    <source>
        <dbReference type="SAM" id="Phobius"/>
    </source>
</evidence>
<organism evidence="7 8">
    <name type="scientific">Tegillarca granosa</name>
    <name type="common">Malaysian cockle</name>
    <name type="synonym">Anadara granosa</name>
    <dbReference type="NCBI Taxonomy" id="220873"/>
    <lineage>
        <taxon>Eukaryota</taxon>
        <taxon>Metazoa</taxon>
        <taxon>Spiralia</taxon>
        <taxon>Lophotrochozoa</taxon>
        <taxon>Mollusca</taxon>
        <taxon>Bivalvia</taxon>
        <taxon>Autobranchia</taxon>
        <taxon>Pteriomorphia</taxon>
        <taxon>Arcoida</taxon>
        <taxon>Arcoidea</taxon>
        <taxon>Arcidae</taxon>
        <taxon>Tegillarca</taxon>
    </lineage>
</organism>
<dbReference type="PROSITE" id="PS51934">
    <property type="entry name" value="LRAT"/>
    <property type="match status" value="1"/>
</dbReference>
<evidence type="ECO:0000256" key="2">
    <source>
        <dbReference type="ARBA" id="ARBA00022679"/>
    </source>
</evidence>
<dbReference type="EMBL" id="JARBDR010000919">
    <property type="protein sequence ID" value="KAJ8300530.1"/>
    <property type="molecule type" value="Genomic_DNA"/>
</dbReference>
<reference evidence="7 8" key="1">
    <citation type="submission" date="2022-12" db="EMBL/GenBank/DDBJ databases">
        <title>Chromosome-level genome of Tegillarca granosa.</title>
        <authorList>
            <person name="Kim J."/>
        </authorList>
    </citation>
    <scope>NUCLEOTIDE SEQUENCE [LARGE SCALE GENOMIC DNA]</scope>
    <source>
        <strain evidence="7">Teg-2019</strain>
        <tissue evidence="7">Adductor muscle</tissue>
    </source>
</reference>
<dbReference type="Proteomes" id="UP001217089">
    <property type="component" value="Unassembled WGS sequence"/>
</dbReference>